<evidence type="ECO:0000313" key="2">
    <source>
        <dbReference type="Proteomes" id="UP000551878"/>
    </source>
</evidence>
<protein>
    <submittedName>
        <fullName evidence="1">Uncharacterized protein</fullName>
    </submittedName>
</protein>
<name>A0A840QR94_9BACI</name>
<sequence length="37" mass="4163">MWASQSARGQLLYERWYGAFSITEAFADGEARVAILP</sequence>
<accession>A0A840QR94</accession>
<dbReference type="AlphaFoldDB" id="A0A840QR94"/>
<proteinExistence type="predicted"/>
<evidence type="ECO:0000313" key="1">
    <source>
        <dbReference type="EMBL" id="MBB5173870.1"/>
    </source>
</evidence>
<organism evidence="1 2">
    <name type="scientific">Texcoconibacillus texcoconensis</name>
    <dbReference type="NCBI Taxonomy" id="1095777"/>
    <lineage>
        <taxon>Bacteria</taxon>
        <taxon>Bacillati</taxon>
        <taxon>Bacillota</taxon>
        <taxon>Bacilli</taxon>
        <taxon>Bacillales</taxon>
        <taxon>Bacillaceae</taxon>
        <taxon>Texcoconibacillus</taxon>
    </lineage>
</organism>
<reference evidence="1 2" key="1">
    <citation type="submission" date="2020-08" db="EMBL/GenBank/DDBJ databases">
        <title>Genomic Encyclopedia of Type Strains, Phase IV (KMG-IV): sequencing the most valuable type-strain genomes for metagenomic binning, comparative biology and taxonomic classification.</title>
        <authorList>
            <person name="Goeker M."/>
        </authorList>
    </citation>
    <scope>NUCLEOTIDE SEQUENCE [LARGE SCALE GENOMIC DNA]</scope>
    <source>
        <strain evidence="1 2">DSM 24696</strain>
    </source>
</reference>
<gene>
    <name evidence="1" type="ORF">HNQ41_002060</name>
</gene>
<comment type="caution">
    <text evidence="1">The sequence shown here is derived from an EMBL/GenBank/DDBJ whole genome shotgun (WGS) entry which is preliminary data.</text>
</comment>
<keyword evidence="2" id="KW-1185">Reference proteome</keyword>
<dbReference type="EMBL" id="JACHHB010000008">
    <property type="protein sequence ID" value="MBB5173870.1"/>
    <property type="molecule type" value="Genomic_DNA"/>
</dbReference>
<dbReference type="Proteomes" id="UP000551878">
    <property type="component" value="Unassembled WGS sequence"/>
</dbReference>